<feature type="compositionally biased region" description="Basic and acidic residues" evidence="1">
    <location>
        <begin position="211"/>
        <end position="221"/>
    </location>
</feature>
<feature type="region of interest" description="Disordered" evidence="1">
    <location>
        <begin position="633"/>
        <end position="677"/>
    </location>
</feature>
<feature type="region of interest" description="Disordered" evidence="1">
    <location>
        <begin position="393"/>
        <end position="430"/>
    </location>
</feature>
<feature type="compositionally biased region" description="Low complexity" evidence="1">
    <location>
        <begin position="556"/>
        <end position="592"/>
    </location>
</feature>
<dbReference type="AlphaFoldDB" id="A0A9P6R8N3"/>
<feature type="non-terminal residue" evidence="2">
    <location>
        <position position="1"/>
    </location>
</feature>
<feature type="compositionally biased region" description="Polar residues" evidence="1">
    <location>
        <begin position="521"/>
        <end position="544"/>
    </location>
</feature>
<evidence type="ECO:0000256" key="1">
    <source>
        <dbReference type="SAM" id="MobiDB-lite"/>
    </source>
</evidence>
<evidence type="ECO:0000313" key="2">
    <source>
        <dbReference type="EMBL" id="KAG0313356.1"/>
    </source>
</evidence>
<feature type="compositionally biased region" description="Low complexity" evidence="1">
    <location>
        <begin position="14"/>
        <end position="44"/>
    </location>
</feature>
<reference evidence="2" key="1">
    <citation type="journal article" date="2020" name="Fungal Divers.">
        <title>Resolving the Mortierellaceae phylogeny through synthesis of multi-gene phylogenetics and phylogenomics.</title>
        <authorList>
            <person name="Vandepol N."/>
            <person name="Liber J."/>
            <person name="Desiro A."/>
            <person name="Na H."/>
            <person name="Kennedy M."/>
            <person name="Barry K."/>
            <person name="Grigoriev I.V."/>
            <person name="Miller A.N."/>
            <person name="O'Donnell K."/>
            <person name="Stajich J.E."/>
            <person name="Bonito G."/>
        </authorList>
    </citation>
    <scope>NUCLEOTIDE SEQUENCE</scope>
    <source>
        <strain evidence="2">REB-010B</strain>
    </source>
</reference>
<dbReference type="OrthoDB" id="5430106at2759"/>
<feature type="compositionally biased region" description="Basic residues" evidence="1">
    <location>
        <begin position="159"/>
        <end position="169"/>
    </location>
</feature>
<name>A0A9P6R8N3_9FUNG</name>
<feature type="compositionally biased region" description="Low complexity" evidence="1">
    <location>
        <begin position="403"/>
        <end position="424"/>
    </location>
</feature>
<feature type="compositionally biased region" description="Low complexity" evidence="1">
    <location>
        <begin position="645"/>
        <end position="663"/>
    </location>
</feature>
<comment type="caution">
    <text evidence="2">The sequence shown here is derived from an EMBL/GenBank/DDBJ whole genome shotgun (WGS) entry which is preliminary data.</text>
</comment>
<feature type="compositionally biased region" description="Basic and acidic residues" evidence="1">
    <location>
        <begin position="249"/>
        <end position="309"/>
    </location>
</feature>
<dbReference type="EMBL" id="JAAAIP010000721">
    <property type="protein sequence ID" value="KAG0313356.1"/>
    <property type="molecule type" value="Genomic_DNA"/>
</dbReference>
<feature type="region of interest" description="Disordered" evidence="1">
    <location>
        <begin position="1"/>
        <end position="316"/>
    </location>
</feature>
<evidence type="ECO:0000313" key="3">
    <source>
        <dbReference type="Proteomes" id="UP000738325"/>
    </source>
</evidence>
<feature type="compositionally biased region" description="Acidic residues" evidence="1">
    <location>
        <begin position="174"/>
        <end position="190"/>
    </location>
</feature>
<gene>
    <name evidence="2" type="ORF">BGZ99_008949</name>
</gene>
<dbReference type="Proteomes" id="UP000738325">
    <property type="component" value="Unassembled WGS sequence"/>
</dbReference>
<organism evidence="2 3">
    <name type="scientific">Dissophora globulifera</name>
    <dbReference type="NCBI Taxonomy" id="979702"/>
    <lineage>
        <taxon>Eukaryota</taxon>
        <taxon>Fungi</taxon>
        <taxon>Fungi incertae sedis</taxon>
        <taxon>Mucoromycota</taxon>
        <taxon>Mortierellomycotina</taxon>
        <taxon>Mortierellomycetes</taxon>
        <taxon>Mortierellales</taxon>
        <taxon>Mortierellaceae</taxon>
        <taxon>Dissophora</taxon>
    </lineage>
</organism>
<protein>
    <submittedName>
        <fullName evidence="2">Uncharacterized protein</fullName>
    </submittedName>
</protein>
<feature type="region of interest" description="Disordered" evidence="1">
    <location>
        <begin position="689"/>
        <end position="720"/>
    </location>
</feature>
<feature type="compositionally biased region" description="Basic and acidic residues" evidence="1">
    <location>
        <begin position="191"/>
        <end position="202"/>
    </location>
</feature>
<proteinExistence type="predicted"/>
<sequence length="834" mass="91425">LQEDPACSPTVHVNCTSSTSDNTSADSGASASTNTDNTTMTPPNLLKVASNKNLQRLDSQSTRASATAAPSPAVEQRNSYKHPSSNNSNSSSATNGRRHNHTVGHVKTRSMMRSSSNHAHHGPTVTTAASAAAGIPPVAQAPGGSTVASNSALSDHKPKSARPRRRRAKFVCGDQEEDDTGYNDEQQPSEDDTRVPTNDSHHPCTQGSPRHFHDPNSQEQRHHIHDRHPSKRHQRGKTHQHQQQQQQQRESEYDRKEVGGERSTHPKRDQRNVQHEPSSKNHRDSKQHIKATEAELHIGSENSIDKSKDEEDEADSTLVMHEISNDTSCSLSIHSSAAASANRHMQGQILTVTAINRAQEQDNESGGADRCSTIRHEGQTVESPIYATQVQFPSTQDAHKTSDSSTDTSANPTTTTVTTAGTSSQQRQPTPTRFYHLLHPTRSNTSLPSITRTVSHPVLTTASTLKSTADEAYYYDSDGLSAKQYQQSDQRTSLISPITDLVSKFLDPYTAGFRSRRSRSQSDLKTATLSSSPLHGDTNSTGQGSKESHHRRRESLSSASARSMSSSIQYLQQQQQHYHQQLQQRSQHSYRSNSYSQHANLVPTMTLSPPRGGSDHGAGQFLISKFLTVSPSYHPTQSGSPAFKASLSSTSAGSATSLTTTGTNGQTLYTRRRLPASLRMTTDALEVDTTTEHQEHGDPSSAPVTPTSIASLSSADGAPVMASTTTSSAFAVGACPWKQPSETMTRTQQKLLLQRDSSQDDMDEEEMVRRGKTLKETERIQREYRCIRMFGDPMLDSLMRCHPQALHQQQVGQRHTRSMENLTHSTSMLSVKSM</sequence>
<accession>A0A9P6R8N3</accession>
<keyword evidence="3" id="KW-1185">Reference proteome</keyword>
<feature type="compositionally biased region" description="Low complexity" evidence="1">
    <location>
        <begin position="59"/>
        <end position="73"/>
    </location>
</feature>
<feature type="compositionally biased region" description="Low complexity" evidence="1">
    <location>
        <begin position="122"/>
        <end position="144"/>
    </location>
</feature>
<feature type="compositionally biased region" description="Basic residues" evidence="1">
    <location>
        <begin position="222"/>
        <end position="240"/>
    </location>
</feature>
<feature type="region of interest" description="Disordered" evidence="1">
    <location>
        <begin position="514"/>
        <end position="594"/>
    </location>
</feature>
<feature type="compositionally biased region" description="Basic residues" evidence="1">
    <location>
        <begin position="96"/>
        <end position="110"/>
    </location>
</feature>
<feature type="compositionally biased region" description="Polar residues" evidence="1">
    <location>
        <begin position="702"/>
        <end position="714"/>
    </location>
</feature>